<keyword evidence="2 9" id="KW-0813">Transport</keyword>
<comment type="caution">
    <text evidence="11">The sequence shown here is derived from an EMBL/GenBank/DDBJ whole genome shotgun (WGS) entry which is preliminary data.</text>
</comment>
<comment type="subunit">
    <text evidence="9">The Tat system comprises two distinct complexes: a TatABC complex, containing multiple copies of TatA, TatB and TatC subunits, and a separate TatA complex, containing only TatA subunits. Substrates initially bind to the TatABC complex, which probably triggers association of the separate TatA complex to form the active translocon.</text>
</comment>
<dbReference type="GO" id="GO:0043953">
    <property type="term" value="P:protein transport by the Tat complex"/>
    <property type="evidence" value="ECO:0007669"/>
    <property type="project" value="UniProtKB-UniRule"/>
</dbReference>
<dbReference type="InterPro" id="IPR006312">
    <property type="entry name" value="TatA/E"/>
</dbReference>
<dbReference type="HAMAP" id="MF_00236">
    <property type="entry name" value="TatA_E"/>
    <property type="match status" value="1"/>
</dbReference>
<evidence type="ECO:0000256" key="6">
    <source>
        <dbReference type="ARBA" id="ARBA00022989"/>
    </source>
</evidence>
<keyword evidence="12" id="KW-1185">Reference proteome</keyword>
<keyword evidence="6 9" id="KW-1133">Transmembrane helix</keyword>
<name>A0A640WHY6_9GAMM</name>
<evidence type="ECO:0000256" key="4">
    <source>
        <dbReference type="ARBA" id="ARBA00022692"/>
    </source>
</evidence>
<dbReference type="RefSeq" id="WP_149434511.1">
    <property type="nucleotide sequence ID" value="NZ_VTPX01000002.1"/>
</dbReference>
<evidence type="ECO:0000256" key="9">
    <source>
        <dbReference type="HAMAP-Rule" id="MF_00236"/>
    </source>
</evidence>
<comment type="similarity">
    <text evidence="9">Belongs to the TatA/E family.</text>
</comment>
<evidence type="ECO:0000313" key="11">
    <source>
        <dbReference type="EMBL" id="KAA0019919.1"/>
    </source>
</evidence>
<organism evidence="11 12">
    <name type="scientific">Salinicola corii</name>
    <dbReference type="NCBI Taxonomy" id="2606937"/>
    <lineage>
        <taxon>Bacteria</taxon>
        <taxon>Pseudomonadati</taxon>
        <taxon>Pseudomonadota</taxon>
        <taxon>Gammaproteobacteria</taxon>
        <taxon>Oceanospirillales</taxon>
        <taxon>Halomonadaceae</taxon>
        <taxon>Salinicola</taxon>
    </lineage>
</organism>
<evidence type="ECO:0000256" key="5">
    <source>
        <dbReference type="ARBA" id="ARBA00022927"/>
    </source>
</evidence>
<dbReference type="AlphaFoldDB" id="A0A640WHY6"/>
<dbReference type="Proteomes" id="UP000466024">
    <property type="component" value="Unassembled WGS sequence"/>
</dbReference>
<dbReference type="EMBL" id="VTPX01000002">
    <property type="protein sequence ID" value="KAA0019919.1"/>
    <property type="molecule type" value="Genomic_DNA"/>
</dbReference>
<dbReference type="GO" id="GO:0008320">
    <property type="term" value="F:protein transmembrane transporter activity"/>
    <property type="evidence" value="ECO:0007669"/>
    <property type="project" value="UniProtKB-UniRule"/>
</dbReference>
<feature type="transmembrane region" description="Helical" evidence="9">
    <location>
        <begin position="6"/>
        <end position="23"/>
    </location>
</feature>
<reference evidence="11 12" key="1">
    <citation type="submission" date="2019-08" db="EMBL/GenBank/DDBJ databases">
        <title>Bioinformatics analysis of the strain L3 and L5.</title>
        <authorList>
            <person name="Li X."/>
        </authorList>
    </citation>
    <scope>NUCLEOTIDE SEQUENCE [LARGE SCALE GENOMIC DNA]</scope>
    <source>
        <strain evidence="11 12">L3</strain>
    </source>
</reference>
<evidence type="ECO:0000256" key="10">
    <source>
        <dbReference type="SAM" id="MobiDB-lite"/>
    </source>
</evidence>
<dbReference type="Gene3D" id="1.20.5.3310">
    <property type="match status" value="1"/>
</dbReference>
<dbReference type="PANTHER" id="PTHR42982">
    <property type="entry name" value="SEC-INDEPENDENT PROTEIN TRANSLOCASE PROTEIN TATA"/>
    <property type="match status" value="1"/>
</dbReference>
<dbReference type="GO" id="GO:0033281">
    <property type="term" value="C:TAT protein transport complex"/>
    <property type="evidence" value="ECO:0007669"/>
    <property type="project" value="UniProtKB-UniRule"/>
</dbReference>
<keyword evidence="7 9" id="KW-0811">Translocation</keyword>
<accession>A0A640WHY6</accession>
<proteinExistence type="inferred from homology"/>
<evidence type="ECO:0000256" key="8">
    <source>
        <dbReference type="ARBA" id="ARBA00023136"/>
    </source>
</evidence>
<gene>
    <name evidence="9 11" type="primary">tatA</name>
    <name evidence="11" type="ORF">F0A16_06290</name>
</gene>
<dbReference type="Pfam" id="PF02416">
    <property type="entry name" value="TatA_B_E"/>
    <property type="match status" value="1"/>
</dbReference>
<feature type="compositionally biased region" description="Basic and acidic residues" evidence="10">
    <location>
        <begin position="75"/>
        <end position="93"/>
    </location>
</feature>
<keyword evidence="8 9" id="KW-0472">Membrane</keyword>
<evidence type="ECO:0000256" key="1">
    <source>
        <dbReference type="ARBA" id="ARBA00004162"/>
    </source>
</evidence>
<feature type="region of interest" description="Disordered" evidence="10">
    <location>
        <begin position="41"/>
        <end position="93"/>
    </location>
</feature>
<keyword evidence="5 9" id="KW-0653">Protein transport</keyword>
<comment type="subcellular location">
    <subcellularLocation>
        <location evidence="1 9">Cell membrane</location>
        <topology evidence="1 9">Single-pass membrane protein</topology>
    </subcellularLocation>
</comment>
<evidence type="ECO:0000313" key="12">
    <source>
        <dbReference type="Proteomes" id="UP000466024"/>
    </source>
</evidence>
<sequence>MLGGISIWQLLIVLGIIILIFGTKKLRNVGSDLGGAVKGFKKAVGEDEEEKKGSNTQQSIDHSQDSTHTTQDSNFDSRPDDTQKPSDDKAERK</sequence>
<dbReference type="NCBIfam" id="NF002813">
    <property type="entry name" value="PRK02958.1"/>
    <property type="match status" value="1"/>
</dbReference>
<dbReference type="InterPro" id="IPR003369">
    <property type="entry name" value="TatA/B/E"/>
</dbReference>
<keyword evidence="3 9" id="KW-1003">Cell membrane</keyword>
<dbReference type="PANTHER" id="PTHR42982:SF1">
    <property type="entry name" value="SEC-INDEPENDENT PROTEIN TRANSLOCASE PROTEIN TATA"/>
    <property type="match status" value="1"/>
</dbReference>
<feature type="compositionally biased region" description="Polar residues" evidence="10">
    <location>
        <begin position="54"/>
        <end position="74"/>
    </location>
</feature>
<evidence type="ECO:0000256" key="2">
    <source>
        <dbReference type="ARBA" id="ARBA00022448"/>
    </source>
</evidence>
<protein>
    <recommendedName>
        <fullName evidence="9">Sec-independent protein translocase protein TatA</fullName>
    </recommendedName>
</protein>
<comment type="function">
    <text evidence="9">Part of the twin-arginine translocation (Tat) system that transports large folded proteins containing a characteristic twin-arginine motif in their signal peptide across membranes. TatA could form the protein-conducting channel of the Tat system.</text>
</comment>
<evidence type="ECO:0000256" key="7">
    <source>
        <dbReference type="ARBA" id="ARBA00023010"/>
    </source>
</evidence>
<keyword evidence="4 9" id="KW-0812">Transmembrane</keyword>
<evidence type="ECO:0000256" key="3">
    <source>
        <dbReference type="ARBA" id="ARBA00022475"/>
    </source>
</evidence>
<dbReference type="NCBIfam" id="TIGR01411">
    <property type="entry name" value="tatAE"/>
    <property type="match status" value="1"/>
</dbReference>